<keyword evidence="2" id="KW-0812">Transmembrane</keyword>
<accession>A0A383S8H5</accession>
<protein>
    <submittedName>
        <fullName evidence="3">Uncharacterized protein</fullName>
    </submittedName>
</protein>
<evidence type="ECO:0000313" key="3">
    <source>
        <dbReference type="EMBL" id="SYZ33862.1"/>
    </source>
</evidence>
<feature type="compositionally biased region" description="Basic and acidic residues" evidence="1">
    <location>
        <begin position="101"/>
        <end position="111"/>
    </location>
</feature>
<dbReference type="Proteomes" id="UP000263928">
    <property type="component" value="Unassembled WGS sequence"/>
</dbReference>
<evidence type="ECO:0000256" key="2">
    <source>
        <dbReference type="SAM" id="Phobius"/>
    </source>
</evidence>
<keyword evidence="2" id="KW-1133">Transmembrane helix</keyword>
<feature type="compositionally biased region" description="Pro residues" evidence="1">
    <location>
        <begin position="362"/>
        <end position="380"/>
    </location>
</feature>
<feature type="transmembrane region" description="Helical" evidence="2">
    <location>
        <begin position="242"/>
        <end position="261"/>
    </location>
</feature>
<feature type="compositionally biased region" description="Low complexity" evidence="1">
    <location>
        <begin position="136"/>
        <end position="149"/>
    </location>
</feature>
<sequence>MGLHVAANRIDAMAGPRIFDTLTLDGAPREAPSAFAQPKAEPLSSPARQPAVEVSGAMARPDAIQSPAEPGPALESLAPASHAPRDPHEPFESMSLLASSRPEEHDPREPFELSGGPTPSSGALFAPPDASSLVVPAAPGQQPPAAGQGRQTVNNYPMEGSWSGAGAAGPQETPDWLTGPLVILTDTGPRPYGVGNLLRATGVGMLWVLAIGFIVRPLALTALIVAWILSMTQSRSRRFLRAAFLVALGIMTLVILLTLLAGRAEPLSVGNSVARWVCLAMLLASPRLTRSDLARTGRLVTAAQARTMTWAVPRPPVDNTGHSFPNGAAGWTQPSRGGAPPHPVPGPPMHTAPAPAQRPGQPGGPQPPYPGYPGRPRPNG</sequence>
<organism evidence="3 4">
    <name type="scientific">Propionibacterium australiense</name>
    <dbReference type="NCBI Taxonomy" id="119981"/>
    <lineage>
        <taxon>Bacteria</taxon>
        <taxon>Bacillati</taxon>
        <taxon>Actinomycetota</taxon>
        <taxon>Actinomycetes</taxon>
        <taxon>Propionibacteriales</taxon>
        <taxon>Propionibacteriaceae</taxon>
        <taxon>Propionibacterium</taxon>
    </lineage>
</organism>
<feature type="compositionally biased region" description="Pro residues" evidence="1">
    <location>
        <begin position="340"/>
        <end position="350"/>
    </location>
</feature>
<feature type="region of interest" description="Disordered" evidence="1">
    <location>
        <begin position="28"/>
        <end position="149"/>
    </location>
</feature>
<gene>
    <name evidence="3" type="ORF">PROPAUS_1817</name>
</gene>
<feature type="transmembrane region" description="Helical" evidence="2">
    <location>
        <begin position="205"/>
        <end position="230"/>
    </location>
</feature>
<dbReference type="EMBL" id="UNQJ01000013">
    <property type="protein sequence ID" value="SYZ33862.1"/>
    <property type="molecule type" value="Genomic_DNA"/>
</dbReference>
<reference evidence="4" key="1">
    <citation type="submission" date="2018-08" db="EMBL/GenBank/DDBJ databases">
        <authorList>
            <person name="Hornung B."/>
        </authorList>
    </citation>
    <scope>NUCLEOTIDE SEQUENCE [LARGE SCALE GENOMIC DNA]</scope>
</reference>
<proteinExistence type="predicted"/>
<evidence type="ECO:0000313" key="4">
    <source>
        <dbReference type="Proteomes" id="UP000263928"/>
    </source>
</evidence>
<evidence type="ECO:0000256" key="1">
    <source>
        <dbReference type="SAM" id="MobiDB-lite"/>
    </source>
</evidence>
<feature type="region of interest" description="Disordered" evidence="1">
    <location>
        <begin position="311"/>
        <end position="380"/>
    </location>
</feature>
<keyword evidence="2" id="KW-0472">Membrane</keyword>
<dbReference type="AlphaFoldDB" id="A0A383S8H5"/>
<keyword evidence="4" id="KW-1185">Reference proteome</keyword>
<feature type="compositionally biased region" description="Low complexity" evidence="1">
    <location>
        <begin position="351"/>
        <end position="360"/>
    </location>
</feature>
<name>A0A383S8H5_9ACTN</name>